<accession>A0A9P9EXU6</accession>
<reference evidence="3" key="1">
    <citation type="journal article" date="2021" name="Nat. Commun.">
        <title>Genetic determinants of endophytism in the Arabidopsis root mycobiome.</title>
        <authorList>
            <person name="Mesny F."/>
            <person name="Miyauchi S."/>
            <person name="Thiergart T."/>
            <person name="Pickel B."/>
            <person name="Atanasova L."/>
            <person name="Karlsson M."/>
            <person name="Huettel B."/>
            <person name="Barry K.W."/>
            <person name="Haridas S."/>
            <person name="Chen C."/>
            <person name="Bauer D."/>
            <person name="Andreopoulos W."/>
            <person name="Pangilinan J."/>
            <person name="LaButti K."/>
            <person name="Riley R."/>
            <person name="Lipzen A."/>
            <person name="Clum A."/>
            <person name="Drula E."/>
            <person name="Henrissat B."/>
            <person name="Kohler A."/>
            <person name="Grigoriev I.V."/>
            <person name="Martin F.M."/>
            <person name="Hacquard S."/>
        </authorList>
    </citation>
    <scope>NUCLEOTIDE SEQUENCE</scope>
    <source>
        <strain evidence="3">MPI-CAGE-AT-0021</strain>
    </source>
</reference>
<evidence type="ECO:0000256" key="1">
    <source>
        <dbReference type="ARBA" id="ARBA00022737"/>
    </source>
</evidence>
<dbReference type="AlphaFoldDB" id="A0A9P9EXU6"/>
<name>A0A9P9EXU6_9HYPO</name>
<gene>
    <name evidence="3" type="ORF">B0J13DRAFT_522900</name>
</gene>
<evidence type="ECO:0000313" key="3">
    <source>
        <dbReference type="EMBL" id="KAH7149815.1"/>
    </source>
</evidence>
<dbReference type="EMBL" id="JAGMUU010000006">
    <property type="protein sequence ID" value="KAH7149815.1"/>
    <property type="molecule type" value="Genomic_DNA"/>
</dbReference>
<dbReference type="Proteomes" id="UP000717696">
    <property type="component" value="Unassembled WGS sequence"/>
</dbReference>
<comment type="caution">
    <text evidence="3">The sequence shown here is derived from an EMBL/GenBank/DDBJ whole genome shotgun (WGS) entry which is preliminary data.</text>
</comment>
<dbReference type="InterPro" id="IPR056884">
    <property type="entry name" value="NPHP3-like_N"/>
</dbReference>
<organism evidence="3 4">
    <name type="scientific">Dactylonectria estremocensis</name>
    <dbReference type="NCBI Taxonomy" id="1079267"/>
    <lineage>
        <taxon>Eukaryota</taxon>
        <taxon>Fungi</taxon>
        <taxon>Dikarya</taxon>
        <taxon>Ascomycota</taxon>
        <taxon>Pezizomycotina</taxon>
        <taxon>Sordariomycetes</taxon>
        <taxon>Hypocreomycetidae</taxon>
        <taxon>Hypocreales</taxon>
        <taxon>Nectriaceae</taxon>
        <taxon>Dactylonectria</taxon>
    </lineage>
</organism>
<keyword evidence="4" id="KW-1185">Reference proteome</keyword>
<evidence type="ECO:0000313" key="4">
    <source>
        <dbReference type="Proteomes" id="UP000717696"/>
    </source>
</evidence>
<dbReference type="PANTHER" id="PTHR10039">
    <property type="entry name" value="AMELOGENIN"/>
    <property type="match status" value="1"/>
</dbReference>
<sequence>MKKSVAGLSPHSEATFASYQPLSGTPGHMQKQLQELFREAKLNGSDLSLDVCKNHLLELVNLYSQTTIVFDALDECDPVSRWQLVSAIQDLISKSKRPIKVSISCRRKDYVKRHFTSWPNIEIRAKDNQGDIEKFINIDVDWPRQWGPISLSLRKVIIEILFERSQGM</sequence>
<proteinExistence type="predicted"/>
<keyword evidence="1" id="KW-0677">Repeat</keyword>
<evidence type="ECO:0000259" key="2">
    <source>
        <dbReference type="Pfam" id="PF24883"/>
    </source>
</evidence>
<feature type="domain" description="Nephrocystin 3-like N-terminal" evidence="2">
    <location>
        <begin position="29"/>
        <end position="106"/>
    </location>
</feature>
<dbReference type="OrthoDB" id="7464126at2759"/>
<protein>
    <recommendedName>
        <fullName evidence="2">Nephrocystin 3-like N-terminal domain-containing protein</fullName>
    </recommendedName>
</protein>
<dbReference type="Pfam" id="PF24883">
    <property type="entry name" value="NPHP3_N"/>
    <property type="match status" value="1"/>
</dbReference>